<dbReference type="AlphaFoldDB" id="A0AAV6V1J7"/>
<gene>
    <name evidence="1" type="ORF">JTE90_023375</name>
</gene>
<protein>
    <submittedName>
        <fullName evidence="1">Uncharacterized protein</fullName>
    </submittedName>
</protein>
<evidence type="ECO:0000313" key="2">
    <source>
        <dbReference type="Proteomes" id="UP000827092"/>
    </source>
</evidence>
<keyword evidence="2" id="KW-1185">Reference proteome</keyword>
<name>A0AAV6V1J7_9ARAC</name>
<comment type="caution">
    <text evidence="1">The sequence shown here is derived from an EMBL/GenBank/DDBJ whole genome shotgun (WGS) entry which is preliminary data.</text>
</comment>
<organism evidence="1 2">
    <name type="scientific">Oedothorax gibbosus</name>
    <dbReference type="NCBI Taxonomy" id="931172"/>
    <lineage>
        <taxon>Eukaryota</taxon>
        <taxon>Metazoa</taxon>
        <taxon>Ecdysozoa</taxon>
        <taxon>Arthropoda</taxon>
        <taxon>Chelicerata</taxon>
        <taxon>Arachnida</taxon>
        <taxon>Araneae</taxon>
        <taxon>Araneomorphae</taxon>
        <taxon>Entelegynae</taxon>
        <taxon>Araneoidea</taxon>
        <taxon>Linyphiidae</taxon>
        <taxon>Erigoninae</taxon>
        <taxon>Oedothorax</taxon>
    </lineage>
</organism>
<dbReference type="Proteomes" id="UP000827092">
    <property type="component" value="Unassembled WGS sequence"/>
</dbReference>
<sequence>MATDPTMRVIFLSRRMVTVMNVKADRMVLNDRRAILKSHVSEINIELILLSGLDVPGDLKIRLGTSNLEEKYKTFFGKYGYF</sequence>
<evidence type="ECO:0000313" key="1">
    <source>
        <dbReference type="EMBL" id="KAG8189868.1"/>
    </source>
</evidence>
<reference evidence="1 2" key="1">
    <citation type="journal article" date="2022" name="Nat. Ecol. Evol.">
        <title>A masculinizing supergene underlies an exaggerated male reproductive morph in a spider.</title>
        <authorList>
            <person name="Hendrickx F."/>
            <person name="De Corte Z."/>
            <person name="Sonet G."/>
            <person name="Van Belleghem S.M."/>
            <person name="Kostlbacher S."/>
            <person name="Vangestel C."/>
        </authorList>
    </citation>
    <scope>NUCLEOTIDE SEQUENCE [LARGE SCALE GENOMIC DNA]</scope>
    <source>
        <strain evidence="1">W744_W776</strain>
    </source>
</reference>
<accession>A0AAV6V1J7</accession>
<dbReference type="EMBL" id="JAFNEN010000201">
    <property type="protein sequence ID" value="KAG8189868.1"/>
    <property type="molecule type" value="Genomic_DNA"/>
</dbReference>
<proteinExistence type="predicted"/>